<gene>
    <name evidence="2" type="ORF">SAJA_04740</name>
</gene>
<dbReference type="Pfam" id="PF02738">
    <property type="entry name" value="MoCoBD_1"/>
    <property type="match status" value="1"/>
</dbReference>
<dbReference type="EMBL" id="AYKG01000011">
    <property type="protein sequence ID" value="ROO30651.1"/>
    <property type="molecule type" value="Genomic_DNA"/>
</dbReference>
<dbReference type="SMART" id="SM01008">
    <property type="entry name" value="Ald_Xan_dh_C"/>
    <property type="match status" value="1"/>
</dbReference>
<dbReference type="RefSeq" id="WP_221180124.1">
    <property type="nucleotide sequence ID" value="NZ_AYKG01000011.1"/>
</dbReference>
<dbReference type="Proteomes" id="UP000285310">
    <property type="component" value="Unassembled WGS sequence"/>
</dbReference>
<name>A0A423PYG8_9GAMM</name>
<dbReference type="InterPro" id="IPR012368">
    <property type="entry name" value="OxRdtase_Mopterin-bd_su_IorB"/>
</dbReference>
<organism evidence="2 3">
    <name type="scientific">Salinisphaera japonica YTM-1</name>
    <dbReference type="NCBI Taxonomy" id="1209778"/>
    <lineage>
        <taxon>Bacteria</taxon>
        <taxon>Pseudomonadati</taxon>
        <taxon>Pseudomonadota</taxon>
        <taxon>Gammaproteobacteria</taxon>
        <taxon>Salinisphaerales</taxon>
        <taxon>Salinisphaeraceae</taxon>
        <taxon>Salinisphaera</taxon>
    </lineage>
</organism>
<dbReference type="GO" id="GO:0016491">
    <property type="term" value="F:oxidoreductase activity"/>
    <property type="evidence" value="ECO:0007669"/>
    <property type="project" value="InterPro"/>
</dbReference>
<feature type="domain" description="Aldehyde oxidase/xanthine dehydrogenase a/b hammerhead" evidence="1">
    <location>
        <begin position="211"/>
        <end position="292"/>
    </location>
</feature>
<proteinExistence type="predicted"/>
<dbReference type="InParanoid" id="A0A423PYG8"/>
<dbReference type="InterPro" id="IPR037165">
    <property type="entry name" value="AldOxase/xan_DH_Mopterin-bd_sf"/>
</dbReference>
<evidence type="ECO:0000313" key="3">
    <source>
        <dbReference type="Proteomes" id="UP000285310"/>
    </source>
</evidence>
<accession>A0A423PYG8</accession>
<protein>
    <submittedName>
        <fullName evidence="2">Isoquinoline 1-oxidoreductase subunit beta</fullName>
    </submittedName>
</protein>
<dbReference type="AlphaFoldDB" id="A0A423PYG8"/>
<sequence length="744" mass="78466">MSLTRRDVLKSVPGLVVGFGLSMPGVATAARFVADMAETTRTDQLRAGGVDAWLAIDAAGRVTIYSGKVELGTGVATALRQLAAGGLDVAFADTRLLQADTALTPDLGYTAGSKTLQSGGTQLAHAARLARAALIERAAARLGVAADTLTSANGHVVGHAASSAQRLSYAALIADGIDRPLAAELPAFAPAVHRGPVGQSIAREDIPAKIAGRFTYMQDLVVPGMWHGRVIRPPTTGAFSPDAARLIAIDASDLPEAAQVVRVGRFVGVVAPDEWQAMQAAERLRLAWDTTMTVPAGDALFPHLETLPATRDVIRDTGPAALGSDAHTATYHWPFQSHDSIGPSAAIADVSPDGVHIWSGTQGVYPLRAALVELLGRDDIRVSYVEASGCYGHNGADDAAADAALLSRAVGRPVRVQWSRADEHGWAPLGCAMRMRLGATLGNDGAITAWQFDNRTPTHLNRPAKQLGAASLLAGQLARDLVPDTRHVGGDRNTISGYDLKAEHIVVNWLANRDMPLRASALRTLGAIQNTFANESFMDELAHAAGRDPLAFRLAHLHEPRARRVLETVAHAAGWQAGESAPGTWQDDGARGRGMAQLTYENNAARVAAVVAVVVGTHGIRVTHAWVAHDCGPVVNPDGLRNQIEGNVIQAINRTLNEAITFDPYGITSLEWSAYPLADFAALPEIDITLIDRPDQPILGAGEATSAAIPAAIANAVHAACGLRLRTVPFKRGALMTARREHSA</sequence>
<dbReference type="Gene3D" id="3.30.365.10">
    <property type="entry name" value="Aldehyde oxidase/xanthine dehydrogenase, molybdopterin binding domain"/>
    <property type="match status" value="4"/>
</dbReference>
<dbReference type="Pfam" id="PF20256">
    <property type="entry name" value="MoCoBD_2"/>
    <property type="match status" value="2"/>
</dbReference>
<dbReference type="InterPro" id="IPR006311">
    <property type="entry name" value="TAT_signal"/>
</dbReference>
<dbReference type="InterPro" id="IPR008274">
    <property type="entry name" value="AldOxase/xan_DH_MoCoBD1"/>
</dbReference>
<dbReference type="PANTHER" id="PTHR47495">
    <property type="entry name" value="ALDEHYDE DEHYDROGENASE"/>
    <property type="match status" value="1"/>
</dbReference>
<evidence type="ECO:0000259" key="1">
    <source>
        <dbReference type="SMART" id="SM01008"/>
    </source>
</evidence>
<dbReference type="PROSITE" id="PS51318">
    <property type="entry name" value="TAT"/>
    <property type="match status" value="1"/>
</dbReference>
<evidence type="ECO:0000313" key="2">
    <source>
        <dbReference type="EMBL" id="ROO30651.1"/>
    </source>
</evidence>
<dbReference type="Gene3D" id="3.90.1170.50">
    <property type="entry name" value="Aldehyde oxidase/xanthine dehydrogenase, a/b hammerhead"/>
    <property type="match status" value="1"/>
</dbReference>
<keyword evidence="3" id="KW-1185">Reference proteome</keyword>
<dbReference type="InterPro" id="IPR052516">
    <property type="entry name" value="N-heterocyclic_Hydroxylase"/>
</dbReference>
<dbReference type="InterPro" id="IPR046867">
    <property type="entry name" value="AldOxase/xan_DH_MoCoBD2"/>
</dbReference>
<reference evidence="2 3" key="1">
    <citation type="submission" date="2013-10" db="EMBL/GenBank/DDBJ databases">
        <title>Salinisphaera japonica YTM-1 Genome Sequencing.</title>
        <authorList>
            <person name="Lai Q."/>
            <person name="Li C."/>
            <person name="Shao Z."/>
        </authorList>
    </citation>
    <scope>NUCLEOTIDE SEQUENCE [LARGE SCALE GENOMIC DNA]</scope>
    <source>
        <strain evidence="2 3">YTM-1</strain>
    </source>
</reference>
<dbReference type="InterPro" id="IPR000674">
    <property type="entry name" value="Ald_Oxase/Xan_DH_a/b"/>
</dbReference>
<comment type="caution">
    <text evidence="2">The sequence shown here is derived from an EMBL/GenBank/DDBJ whole genome shotgun (WGS) entry which is preliminary data.</text>
</comment>
<dbReference type="PIRSF" id="PIRSF036389">
    <property type="entry name" value="IOR_B"/>
    <property type="match status" value="1"/>
</dbReference>
<dbReference type="PANTHER" id="PTHR47495:SF1">
    <property type="entry name" value="BLL3820 PROTEIN"/>
    <property type="match status" value="1"/>
</dbReference>
<dbReference type="SUPFAM" id="SSF56003">
    <property type="entry name" value="Molybdenum cofactor-binding domain"/>
    <property type="match status" value="2"/>
</dbReference>